<sequence length="113" mass="12238">MQNQTLHGSPPPSVAETVESPASFSRSIIGAIRTLRSGYGQPPTIRSRHRVTSDTASDGVSVEHRTRLERVSAGGPDKLCRLRLRVSGRLRLWVSGRLRLRGFEPGSPSAPPG</sequence>
<proteinExistence type="predicted"/>
<dbReference type="EMBL" id="CP021354">
    <property type="protein sequence ID" value="AWK70229.1"/>
    <property type="molecule type" value="Genomic_DNA"/>
</dbReference>
<dbReference type="KEGG" id="roz:CBI38_00190"/>
<dbReference type="AlphaFoldDB" id="A0A2S2BNQ9"/>
<keyword evidence="3" id="KW-1185">Reference proteome</keyword>
<accession>A0A2S2BNQ9</accession>
<feature type="region of interest" description="Disordered" evidence="1">
    <location>
        <begin position="1"/>
        <end position="21"/>
    </location>
</feature>
<gene>
    <name evidence="2" type="ORF">CBI38_00190</name>
</gene>
<evidence type="ECO:0000256" key="1">
    <source>
        <dbReference type="SAM" id="MobiDB-lite"/>
    </source>
</evidence>
<dbReference type="OrthoDB" id="4465022at2"/>
<dbReference type="Proteomes" id="UP000245711">
    <property type="component" value="Chromosome"/>
</dbReference>
<feature type="region of interest" description="Disordered" evidence="1">
    <location>
        <begin position="35"/>
        <end position="61"/>
    </location>
</feature>
<protein>
    <submittedName>
        <fullName evidence="2">Uncharacterized protein</fullName>
    </submittedName>
</protein>
<reference evidence="2 3" key="1">
    <citation type="submission" date="2017-05" db="EMBL/GenBank/DDBJ databases">
        <title>Isolation of Rhodococcus sp. S2-17 biodegrading of BP-3.</title>
        <authorList>
            <person name="Lee Y."/>
            <person name="Kim K.H."/>
            <person name="Chun B.H."/>
            <person name="Jung H.S."/>
            <person name="Jeon C.O."/>
        </authorList>
    </citation>
    <scope>NUCLEOTIDE SEQUENCE [LARGE SCALE GENOMIC DNA]</scope>
    <source>
        <strain evidence="2 3">S2-17</strain>
    </source>
</reference>
<evidence type="ECO:0000313" key="2">
    <source>
        <dbReference type="EMBL" id="AWK70229.1"/>
    </source>
</evidence>
<name>A0A2S2BNQ9_9NOCA</name>
<evidence type="ECO:0000313" key="3">
    <source>
        <dbReference type="Proteomes" id="UP000245711"/>
    </source>
</evidence>
<organism evidence="2 3">
    <name type="scientific">Rhodococcus oxybenzonivorans</name>
    <dbReference type="NCBI Taxonomy" id="1990687"/>
    <lineage>
        <taxon>Bacteria</taxon>
        <taxon>Bacillati</taxon>
        <taxon>Actinomycetota</taxon>
        <taxon>Actinomycetes</taxon>
        <taxon>Mycobacteriales</taxon>
        <taxon>Nocardiaceae</taxon>
        <taxon>Rhodococcus</taxon>
    </lineage>
</organism>